<name>B3LVR8_DROAN</name>
<evidence type="ECO:0000313" key="3">
    <source>
        <dbReference type="EMBL" id="EDV43692.1"/>
    </source>
</evidence>
<feature type="region of interest" description="Disordered" evidence="1">
    <location>
        <begin position="106"/>
        <end position="203"/>
    </location>
</feature>
<dbReference type="AlphaFoldDB" id="B3LVR8"/>
<sequence>MLAAVPTCLALLAVISSHTRLLQAAPFPAIENAVFTSYDLQAEESAPALSQVHAQHNRHRRHDGDGNYHGHSHHKRHWDHHFPRQGGFGFEHPPYHRPPHHRFESFPHGFEPFPNTFEPPEYEEHQRPFKAELEPFKDEKKSGPKPPSTTSVAPLPAPSSIPDTSTTTAASTSTSTTAATTTVPTSSSSSTEDATLAIDIRIG</sequence>
<protein>
    <submittedName>
        <fullName evidence="3">Uncharacterized protein</fullName>
    </submittedName>
</protein>
<evidence type="ECO:0000256" key="1">
    <source>
        <dbReference type="SAM" id="MobiDB-lite"/>
    </source>
</evidence>
<dbReference type="OMA" id="PGPDCHH"/>
<dbReference type="OrthoDB" id="7872240at2759"/>
<dbReference type="Proteomes" id="UP000007801">
    <property type="component" value="Unassembled WGS sequence"/>
</dbReference>
<dbReference type="HOGENOM" id="CLU_1322158_0_0_1"/>
<keyword evidence="4" id="KW-1185">Reference proteome</keyword>
<reference evidence="3 4" key="1">
    <citation type="journal article" date="2007" name="Nature">
        <title>Evolution of genes and genomes on the Drosophila phylogeny.</title>
        <authorList>
            <consortium name="Drosophila 12 Genomes Consortium"/>
            <person name="Clark A.G."/>
            <person name="Eisen M.B."/>
            <person name="Smith D.R."/>
            <person name="Bergman C.M."/>
            <person name="Oliver B."/>
            <person name="Markow T.A."/>
            <person name="Kaufman T.C."/>
            <person name="Kellis M."/>
            <person name="Gelbart W."/>
            <person name="Iyer V.N."/>
            <person name="Pollard D.A."/>
            <person name="Sackton T.B."/>
            <person name="Larracuente A.M."/>
            <person name="Singh N.D."/>
            <person name="Abad J.P."/>
            <person name="Abt D.N."/>
            <person name="Adryan B."/>
            <person name="Aguade M."/>
            <person name="Akashi H."/>
            <person name="Anderson W.W."/>
            <person name="Aquadro C.F."/>
            <person name="Ardell D.H."/>
            <person name="Arguello R."/>
            <person name="Artieri C.G."/>
            <person name="Barbash D.A."/>
            <person name="Barker D."/>
            <person name="Barsanti P."/>
            <person name="Batterham P."/>
            <person name="Batzoglou S."/>
            <person name="Begun D."/>
            <person name="Bhutkar A."/>
            <person name="Blanco E."/>
            <person name="Bosak S.A."/>
            <person name="Bradley R.K."/>
            <person name="Brand A.D."/>
            <person name="Brent M.R."/>
            <person name="Brooks A.N."/>
            <person name="Brown R.H."/>
            <person name="Butlin R.K."/>
            <person name="Caggese C."/>
            <person name="Calvi B.R."/>
            <person name="Bernardo de Carvalho A."/>
            <person name="Caspi A."/>
            <person name="Castrezana S."/>
            <person name="Celniker S.E."/>
            <person name="Chang J.L."/>
            <person name="Chapple C."/>
            <person name="Chatterji S."/>
            <person name="Chinwalla A."/>
            <person name="Civetta A."/>
            <person name="Clifton S.W."/>
            <person name="Comeron J.M."/>
            <person name="Costello J.C."/>
            <person name="Coyne J.A."/>
            <person name="Daub J."/>
            <person name="David R.G."/>
            <person name="Delcher A.L."/>
            <person name="Delehaunty K."/>
            <person name="Do C.B."/>
            <person name="Ebling H."/>
            <person name="Edwards K."/>
            <person name="Eickbush T."/>
            <person name="Evans J.D."/>
            <person name="Filipski A."/>
            <person name="Findeiss S."/>
            <person name="Freyhult E."/>
            <person name="Fulton L."/>
            <person name="Fulton R."/>
            <person name="Garcia A.C."/>
            <person name="Gardiner A."/>
            <person name="Garfield D.A."/>
            <person name="Garvin B.E."/>
            <person name="Gibson G."/>
            <person name="Gilbert D."/>
            <person name="Gnerre S."/>
            <person name="Godfrey J."/>
            <person name="Good R."/>
            <person name="Gotea V."/>
            <person name="Gravely B."/>
            <person name="Greenberg A.J."/>
            <person name="Griffiths-Jones S."/>
            <person name="Gross S."/>
            <person name="Guigo R."/>
            <person name="Gustafson E.A."/>
            <person name="Haerty W."/>
            <person name="Hahn M.W."/>
            <person name="Halligan D.L."/>
            <person name="Halpern A.L."/>
            <person name="Halter G.M."/>
            <person name="Han M.V."/>
            <person name="Heger A."/>
            <person name="Hillier L."/>
            <person name="Hinrichs A.S."/>
            <person name="Holmes I."/>
            <person name="Hoskins R.A."/>
            <person name="Hubisz M.J."/>
            <person name="Hultmark D."/>
            <person name="Huntley M.A."/>
            <person name="Jaffe D.B."/>
            <person name="Jagadeeshan S."/>
            <person name="Jeck W.R."/>
            <person name="Johnson J."/>
            <person name="Jones C.D."/>
            <person name="Jordan W.C."/>
            <person name="Karpen G.H."/>
            <person name="Kataoka E."/>
            <person name="Keightley P.D."/>
            <person name="Kheradpour P."/>
            <person name="Kirkness E.F."/>
            <person name="Koerich L.B."/>
            <person name="Kristiansen K."/>
            <person name="Kudrna D."/>
            <person name="Kulathinal R.J."/>
            <person name="Kumar S."/>
            <person name="Kwok R."/>
            <person name="Lander E."/>
            <person name="Langley C.H."/>
            <person name="Lapoint R."/>
            <person name="Lazzaro B.P."/>
            <person name="Lee S.J."/>
            <person name="Levesque L."/>
            <person name="Li R."/>
            <person name="Lin C.F."/>
            <person name="Lin M.F."/>
            <person name="Lindblad-Toh K."/>
            <person name="Llopart A."/>
            <person name="Long M."/>
            <person name="Low L."/>
            <person name="Lozovsky E."/>
            <person name="Lu J."/>
            <person name="Luo M."/>
            <person name="Machado C.A."/>
            <person name="Makalowski W."/>
            <person name="Marzo M."/>
            <person name="Matsuda M."/>
            <person name="Matzkin L."/>
            <person name="McAllister B."/>
            <person name="McBride C.S."/>
            <person name="McKernan B."/>
            <person name="McKernan K."/>
            <person name="Mendez-Lago M."/>
            <person name="Minx P."/>
            <person name="Mollenhauer M.U."/>
            <person name="Montooth K."/>
            <person name="Mount S.M."/>
            <person name="Mu X."/>
            <person name="Myers E."/>
            <person name="Negre B."/>
            <person name="Newfeld S."/>
            <person name="Nielsen R."/>
            <person name="Noor M.A."/>
            <person name="O'Grady P."/>
            <person name="Pachter L."/>
            <person name="Papaceit M."/>
            <person name="Parisi M.J."/>
            <person name="Parisi M."/>
            <person name="Parts L."/>
            <person name="Pedersen J.S."/>
            <person name="Pesole G."/>
            <person name="Phillippy A.M."/>
            <person name="Ponting C.P."/>
            <person name="Pop M."/>
            <person name="Porcelli D."/>
            <person name="Powell J.R."/>
            <person name="Prohaska S."/>
            <person name="Pruitt K."/>
            <person name="Puig M."/>
            <person name="Quesneville H."/>
            <person name="Ram K.R."/>
            <person name="Rand D."/>
            <person name="Rasmussen M.D."/>
            <person name="Reed L.K."/>
            <person name="Reenan R."/>
            <person name="Reily A."/>
            <person name="Remington K.A."/>
            <person name="Rieger T.T."/>
            <person name="Ritchie M.G."/>
            <person name="Robin C."/>
            <person name="Rogers Y.H."/>
            <person name="Rohde C."/>
            <person name="Rozas J."/>
            <person name="Rubenfield M.J."/>
            <person name="Ruiz A."/>
            <person name="Russo S."/>
            <person name="Salzberg S.L."/>
            <person name="Sanchez-Gracia A."/>
            <person name="Saranga D.J."/>
            <person name="Sato H."/>
            <person name="Schaeffer S.W."/>
            <person name="Schatz M.C."/>
            <person name="Schlenke T."/>
            <person name="Schwartz R."/>
            <person name="Segarra C."/>
            <person name="Singh R.S."/>
            <person name="Sirot L."/>
            <person name="Sirota M."/>
            <person name="Sisneros N.B."/>
            <person name="Smith C.D."/>
            <person name="Smith T.F."/>
            <person name="Spieth J."/>
            <person name="Stage D.E."/>
            <person name="Stark A."/>
            <person name="Stephan W."/>
            <person name="Strausberg R.L."/>
            <person name="Strempel S."/>
            <person name="Sturgill D."/>
            <person name="Sutton G."/>
            <person name="Sutton G.G."/>
            <person name="Tao W."/>
            <person name="Teichmann S."/>
            <person name="Tobari Y.N."/>
            <person name="Tomimura Y."/>
            <person name="Tsolas J.M."/>
            <person name="Valente V.L."/>
            <person name="Venter E."/>
            <person name="Venter J.C."/>
            <person name="Vicario S."/>
            <person name="Vieira F.G."/>
            <person name="Vilella A.J."/>
            <person name="Villasante A."/>
            <person name="Walenz B."/>
            <person name="Wang J."/>
            <person name="Wasserman M."/>
            <person name="Watts T."/>
            <person name="Wilson D."/>
            <person name="Wilson R.K."/>
            <person name="Wing R.A."/>
            <person name="Wolfner M.F."/>
            <person name="Wong A."/>
            <person name="Wong G.K."/>
            <person name="Wu C.I."/>
            <person name="Wu G."/>
            <person name="Yamamoto D."/>
            <person name="Yang H.P."/>
            <person name="Yang S.P."/>
            <person name="Yorke J.A."/>
            <person name="Yoshida K."/>
            <person name="Zdobnov E."/>
            <person name="Zhang P."/>
            <person name="Zhang Y."/>
            <person name="Zimin A.V."/>
            <person name="Baldwin J."/>
            <person name="Abdouelleil A."/>
            <person name="Abdulkadir J."/>
            <person name="Abebe A."/>
            <person name="Abera B."/>
            <person name="Abreu J."/>
            <person name="Acer S.C."/>
            <person name="Aftuck L."/>
            <person name="Alexander A."/>
            <person name="An P."/>
            <person name="Anderson E."/>
            <person name="Anderson S."/>
            <person name="Arachi H."/>
            <person name="Azer M."/>
            <person name="Bachantsang P."/>
            <person name="Barry A."/>
            <person name="Bayul T."/>
            <person name="Berlin A."/>
            <person name="Bessette D."/>
            <person name="Bloom T."/>
            <person name="Blye J."/>
            <person name="Boguslavskiy L."/>
            <person name="Bonnet C."/>
            <person name="Boukhgalter B."/>
            <person name="Bourzgui I."/>
            <person name="Brown A."/>
            <person name="Cahill P."/>
            <person name="Channer S."/>
            <person name="Cheshatsang Y."/>
            <person name="Chuda L."/>
            <person name="Citroen M."/>
            <person name="Collymore A."/>
            <person name="Cooke P."/>
            <person name="Costello M."/>
            <person name="D'Aco K."/>
            <person name="Daza R."/>
            <person name="De Haan G."/>
            <person name="DeGray S."/>
            <person name="DeMaso C."/>
            <person name="Dhargay N."/>
            <person name="Dooley K."/>
            <person name="Dooley E."/>
            <person name="Doricent M."/>
            <person name="Dorje P."/>
            <person name="Dorjee K."/>
            <person name="Dupes A."/>
            <person name="Elong R."/>
            <person name="Falk J."/>
            <person name="Farina A."/>
            <person name="Faro S."/>
            <person name="Ferguson D."/>
            <person name="Fisher S."/>
            <person name="Foley C.D."/>
            <person name="Franke A."/>
            <person name="Friedrich D."/>
            <person name="Gadbois L."/>
            <person name="Gearin G."/>
            <person name="Gearin C.R."/>
            <person name="Giannoukos G."/>
            <person name="Goode T."/>
            <person name="Graham J."/>
            <person name="Grandbois E."/>
            <person name="Grewal S."/>
            <person name="Gyaltsen K."/>
            <person name="Hafez N."/>
            <person name="Hagos B."/>
            <person name="Hall J."/>
            <person name="Henson C."/>
            <person name="Hollinger A."/>
            <person name="Honan T."/>
            <person name="Huard M.D."/>
            <person name="Hughes L."/>
            <person name="Hurhula B."/>
            <person name="Husby M.E."/>
            <person name="Kamat A."/>
            <person name="Kanga B."/>
            <person name="Kashin S."/>
            <person name="Khazanovich D."/>
            <person name="Kisner P."/>
            <person name="Lance K."/>
            <person name="Lara M."/>
            <person name="Lee W."/>
            <person name="Lennon N."/>
            <person name="Letendre F."/>
            <person name="LeVine R."/>
            <person name="Lipovsky A."/>
            <person name="Liu X."/>
            <person name="Liu J."/>
            <person name="Liu S."/>
            <person name="Lokyitsang T."/>
            <person name="Lokyitsang Y."/>
            <person name="Lubonja R."/>
            <person name="Lui A."/>
            <person name="MacDonald P."/>
            <person name="Magnisalis V."/>
            <person name="Maru K."/>
            <person name="Matthews C."/>
            <person name="McCusker W."/>
            <person name="McDonough S."/>
            <person name="Mehta T."/>
            <person name="Meldrim J."/>
            <person name="Meneus L."/>
            <person name="Mihai O."/>
            <person name="Mihalev A."/>
            <person name="Mihova T."/>
            <person name="Mittelman R."/>
            <person name="Mlenga V."/>
            <person name="Montmayeur A."/>
            <person name="Mulrain L."/>
            <person name="Navidi A."/>
            <person name="Naylor J."/>
            <person name="Negash T."/>
            <person name="Nguyen T."/>
            <person name="Nguyen N."/>
            <person name="Nicol R."/>
            <person name="Norbu C."/>
            <person name="Norbu N."/>
            <person name="Novod N."/>
            <person name="O'Neill B."/>
            <person name="Osman S."/>
            <person name="Markiewicz E."/>
            <person name="Oyono O.L."/>
            <person name="Patti C."/>
            <person name="Phunkhang P."/>
            <person name="Pierre F."/>
            <person name="Priest M."/>
            <person name="Raghuraman S."/>
            <person name="Rege F."/>
            <person name="Reyes R."/>
            <person name="Rise C."/>
            <person name="Rogov P."/>
            <person name="Ross K."/>
            <person name="Ryan E."/>
            <person name="Settipalli S."/>
            <person name="Shea T."/>
            <person name="Sherpa N."/>
            <person name="Shi L."/>
            <person name="Shih D."/>
            <person name="Sparrow T."/>
            <person name="Spaulding J."/>
            <person name="Stalker J."/>
            <person name="Stange-Thomann N."/>
            <person name="Stavropoulos S."/>
            <person name="Stone C."/>
            <person name="Strader C."/>
            <person name="Tesfaye S."/>
            <person name="Thomson T."/>
            <person name="Thoulutsang Y."/>
            <person name="Thoulutsang D."/>
            <person name="Topham K."/>
            <person name="Topping I."/>
            <person name="Tsamla T."/>
            <person name="Vassiliev H."/>
            <person name="Vo A."/>
            <person name="Wangchuk T."/>
            <person name="Wangdi T."/>
            <person name="Weiand M."/>
            <person name="Wilkinson J."/>
            <person name="Wilson A."/>
            <person name="Yadav S."/>
            <person name="Young G."/>
            <person name="Yu Q."/>
            <person name="Zembek L."/>
            <person name="Zhong D."/>
            <person name="Zimmer A."/>
            <person name="Zwirko Z."/>
            <person name="Jaffe D.B."/>
            <person name="Alvarez P."/>
            <person name="Brockman W."/>
            <person name="Butler J."/>
            <person name="Chin C."/>
            <person name="Gnerre S."/>
            <person name="Grabherr M."/>
            <person name="Kleber M."/>
            <person name="Mauceli E."/>
            <person name="MacCallum I."/>
        </authorList>
    </citation>
    <scope>NUCLEOTIDE SEQUENCE [LARGE SCALE GENOMIC DNA]</scope>
    <source>
        <strain evidence="4">Tucson 14024-0371.13</strain>
    </source>
</reference>
<dbReference type="PhylomeDB" id="B3LVR8"/>
<dbReference type="InParanoid" id="B3LVR8"/>
<feature type="compositionally biased region" description="Low complexity" evidence="1">
    <location>
        <begin position="110"/>
        <end position="119"/>
    </location>
</feature>
<gene>
    <name evidence="3" type="primary">Dana\GF18615</name>
    <name evidence="3" type="synonym">dana_GLEANR_19874</name>
    <name evidence="3" type="ORF">GF18615</name>
</gene>
<evidence type="ECO:0000313" key="4">
    <source>
        <dbReference type="Proteomes" id="UP000007801"/>
    </source>
</evidence>
<dbReference type="EMBL" id="CH902617">
    <property type="protein sequence ID" value="EDV43692.1"/>
    <property type="molecule type" value="Genomic_DNA"/>
</dbReference>
<accession>B3LVR8</accession>
<keyword evidence="2" id="KW-0732">Signal</keyword>
<dbReference type="KEGG" id="dan:6501386"/>
<proteinExistence type="predicted"/>
<organism evidence="3 4">
    <name type="scientific">Drosophila ananassae</name>
    <name type="common">Fruit fly</name>
    <dbReference type="NCBI Taxonomy" id="7217"/>
    <lineage>
        <taxon>Eukaryota</taxon>
        <taxon>Metazoa</taxon>
        <taxon>Ecdysozoa</taxon>
        <taxon>Arthropoda</taxon>
        <taxon>Hexapoda</taxon>
        <taxon>Insecta</taxon>
        <taxon>Pterygota</taxon>
        <taxon>Neoptera</taxon>
        <taxon>Endopterygota</taxon>
        <taxon>Diptera</taxon>
        <taxon>Brachycera</taxon>
        <taxon>Muscomorpha</taxon>
        <taxon>Ephydroidea</taxon>
        <taxon>Drosophilidae</taxon>
        <taxon>Drosophila</taxon>
        <taxon>Sophophora</taxon>
    </lineage>
</organism>
<feature type="compositionally biased region" description="Low complexity" evidence="1">
    <location>
        <begin position="158"/>
        <end position="191"/>
    </location>
</feature>
<feature type="chain" id="PRO_5002789548" evidence="2">
    <location>
        <begin position="25"/>
        <end position="203"/>
    </location>
</feature>
<dbReference type="FunCoup" id="B3LVR8">
    <property type="interactions" value="8"/>
</dbReference>
<feature type="signal peptide" evidence="2">
    <location>
        <begin position="1"/>
        <end position="24"/>
    </location>
</feature>
<feature type="compositionally biased region" description="Basic and acidic residues" evidence="1">
    <location>
        <begin position="122"/>
        <end position="142"/>
    </location>
</feature>
<evidence type="ECO:0000256" key="2">
    <source>
        <dbReference type="SAM" id="SignalP"/>
    </source>
</evidence>
<dbReference type="GeneID" id="6501386"/>